<sequence>MSLNNFSWFRIGWGIRGASVFAGQTDLTPKNSALSGDTLKFGKITSTSLSFLVGANVRLWRFDIGANTDLFGLSFGAKRGGLYDQNRLPFNEESEKYNNYIPGSPVVLNAVPLVLDNQNGQSEIYVRYWIADQIGIKLGYVHGRVTYSTDVKLANDQTRFSTTYGIPYVAIAFPLYN</sequence>
<evidence type="ECO:0000313" key="1">
    <source>
        <dbReference type="EMBL" id="REA63851.1"/>
    </source>
</evidence>
<dbReference type="EMBL" id="QNUL01000002">
    <property type="protein sequence ID" value="REA63851.1"/>
    <property type="molecule type" value="Genomic_DNA"/>
</dbReference>
<protein>
    <recommendedName>
        <fullName evidence="3">Outer membrane protein beta-barrel domain-containing protein</fullName>
    </recommendedName>
</protein>
<evidence type="ECO:0008006" key="3">
    <source>
        <dbReference type="Google" id="ProtNLM"/>
    </source>
</evidence>
<accession>A0A3D8YGS6</accession>
<reference evidence="1 2" key="1">
    <citation type="submission" date="2018-07" db="EMBL/GenBank/DDBJ databases">
        <title>Dyadobacter roseus sp. nov., isolated from rose rhizosphere soil.</title>
        <authorList>
            <person name="Chen L."/>
        </authorList>
    </citation>
    <scope>NUCLEOTIDE SEQUENCE [LARGE SCALE GENOMIC DNA]</scope>
    <source>
        <strain evidence="1 2">RS19</strain>
    </source>
</reference>
<comment type="caution">
    <text evidence="1">The sequence shown here is derived from an EMBL/GenBank/DDBJ whole genome shotgun (WGS) entry which is preliminary data.</text>
</comment>
<proteinExistence type="predicted"/>
<dbReference type="Proteomes" id="UP000256373">
    <property type="component" value="Unassembled WGS sequence"/>
</dbReference>
<evidence type="ECO:0000313" key="2">
    <source>
        <dbReference type="Proteomes" id="UP000256373"/>
    </source>
</evidence>
<organism evidence="1 2">
    <name type="scientific">Dyadobacter luteus</name>
    <dbReference type="NCBI Taxonomy" id="2259619"/>
    <lineage>
        <taxon>Bacteria</taxon>
        <taxon>Pseudomonadati</taxon>
        <taxon>Bacteroidota</taxon>
        <taxon>Cytophagia</taxon>
        <taxon>Cytophagales</taxon>
        <taxon>Spirosomataceae</taxon>
        <taxon>Dyadobacter</taxon>
    </lineage>
</organism>
<keyword evidence="2" id="KW-1185">Reference proteome</keyword>
<name>A0A3D8YGS6_9BACT</name>
<gene>
    <name evidence="1" type="ORF">DSL64_04985</name>
</gene>
<dbReference type="AlphaFoldDB" id="A0A3D8YGS6"/>
<dbReference type="OrthoDB" id="947982at2"/>